<keyword evidence="1 2" id="KW-0694">RNA-binding</keyword>
<dbReference type="InterPro" id="IPR000504">
    <property type="entry name" value="RRM_dom"/>
</dbReference>
<dbReference type="Gene3D" id="3.30.70.330">
    <property type="match status" value="1"/>
</dbReference>
<evidence type="ECO:0000313" key="5">
    <source>
        <dbReference type="Proteomes" id="UP000478052"/>
    </source>
</evidence>
<proteinExistence type="predicted"/>
<evidence type="ECO:0000259" key="3">
    <source>
        <dbReference type="PROSITE" id="PS50102"/>
    </source>
</evidence>
<evidence type="ECO:0000256" key="1">
    <source>
        <dbReference type="ARBA" id="ARBA00022884"/>
    </source>
</evidence>
<name>A0A6G0XZU8_APHCR</name>
<accession>A0A6G0XZU8</accession>
<dbReference type="SUPFAM" id="SSF53098">
    <property type="entry name" value="Ribonuclease H-like"/>
    <property type="match status" value="1"/>
</dbReference>
<dbReference type="AlphaFoldDB" id="A0A6G0XZU8"/>
<evidence type="ECO:0000313" key="4">
    <source>
        <dbReference type="EMBL" id="KAF0746597.1"/>
    </source>
</evidence>
<dbReference type="CDD" id="cd12307">
    <property type="entry name" value="RRM_NIFK_like"/>
    <property type="match status" value="1"/>
</dbReference>
<dbReference type="PROSITE" id="PS50102">
    <property type="entry name" value="RRM"/>
    <property type="match status" value="1"/>
</dbReference>
<dbReference type="GO" id="GO:0003723">
    <property type="term" value="F:RNA binding"/>
    <property type="evidence" value="ECO:0007669"/>
    <property type="project" value="UniProtKB-UniRule"/>
</dbReference>
<dbReference type="InterPro" id="IPR012677">
    <property type="entry name" value="Nucleotide-bd_a/b_plait_sf"/>
</dbReference>
<dbReference type="PANTHER" id="PTHR45749:SF21">
    <property type="entry name" value="DUF4371 DOMAIN-CONTAINING PROTEIN"/>
    <property type="match status" value="1"/>
</dbReference>
<dbReference type="PANTHER" id="PTHR45749">
    <property type="match status" value="1"/>
</dbReference>
<dbReference type="OrthoDB" id="6624805at2759"/>
<dbReference type="InterPro" id="IPR008906">
    <property type="entry name" value="HATC_C_dom"/>
</dbReference>
<dbReference type="Proteomes" id="UP000478052">
    <property type="component" value="Unassembled WGS sequence"/>
</dbReference>
<evidence type="ECO:0000256" key="2">
    <source>
        <dbReference type="PROSITE-ProRule" id="PRU00176"/>
    </source>
</evidence>
<dbReference type="Pfam" id="PF00076">
    <property type="entry name" value="RRM_1"/>
    <property type="match status" value="1"/>
</dbReference>
<gene>
    <name evidence="4" type="ORF">FWK35_00030574</name>
</gene>
<comment type="caution">
    <text evidence="4">The sequence shown here is derived from an EMBL/GenBank/DDBJ whole genome shotgun (WGS) entry which is preliminary data.</text>
</comment>
<dbReference type="InterPro" id="IPR025398">
    <property type="entry name" value="DUF4371"/>
</dbReference>
<protein>
    <recommendedName>
        <fullName evidence="3">RRM domain-containing protein</fullName>
    </recommendedName>
</protein>
<dbReference type="Pfam" id="PF05699">
    <property type="entry name" value="Dimer_Tnp_hAT"/>
    <property type="match status" value="1"/>
</dbReference>
<dbReference type="Pfam" id="PF14291">
    <property type="entry name" value="DUF4371"/>
    <property type="match status" value="1"/>
</dbReference>
<sequence length="1064" mass="121864">MFRSDFIKLNKNEMPQEKTTKASNDRGVIYLGHVPHGFYENEMKHYFTQFGEITNINIPKSKKTGRAKGYAFVEFLYPEVAKVVAETMNNYLMHKKILVAKYLPPNQVKSNTFWHCNKNKIPLTIKNRSIQRKVMERPLNSEQEKQSKVALKKRIKSLQKKLKSKGIEYEVQHKGGAEKARAKNKNLLLESSAKCPKLTDMFKTKKTEITDKISKTESLVLVETESSIDMVETESSEVFAVEKNTNIFFFSKPKSCNLDLFFEYHPKQPYEELPFKPKKAYYRPDNTQRQWLSYNSIKKALYCSVCLVFCPHSNAFTEGMVTWSHIYQRIEEHENSKDHTDAAEAYFLNSTKKNIDFLLFSKQKSLRKEQIKQNRQILERIIDVIMILHIHMILKLIGKRGLSYRGNQCESACMLDSLSTDHGNFLDILLLLGKYDIHLNDHLKTIIEKSKKAHESGSKGRGGLITFISKNTLNVIIDSISCIIKNKISDAVREAGMYSGEIDTTQDISVMDQCAVVIRYVDKNCVKVNEKLIALVECSNSSGHGMFELLQTVLKNNNLNLEMCIGNATDGAANMQGIYNGFTAWLEKFSPGQVHVWCYAHILNLAITDVTKCSLEAASLFTLLNNAAVFFKESHKRMSLWKNVVGEKEQRKLQNAGDTRWWAKESALNNIFGSPIDGFNSAMYVCVVSALYKIETSDKFSSDIRLKAKCLRTEFLKYSTVLTAFIYQRIFEITGPLSKYLQTSIIDLIKSQELVNDALKRLIIIQRDCNGIQLVAKKFVKWASTELENKLDEVDVDDLIVEDHLPEIRSRKRKLLPGEVSQDQPIVNAYQRFTVEVHNVILDKIVCKIKERFTGNEMLYSDLSCLSPINFVDITANGLPSTALNELCKKLVIFDNRFNATALKSELLNFAKNWDSLKKTLPEFYLENKNTNITFENDGSSDEVEECYTQNEIKTSCRFCMNCTICCLHVLVKYNMYSSAYSNLGLAYIYLLTLPSTQVACERTFSTLKFIKNRLRSKLSESKLEAFMLMSVEKEVLYNIDLDDIINKVASTSKTLTKELIPRV</sequence>
<reference evidence="4 5" key="1">
    <citation type="submission" date="2019-08" db="EMBL/GenBank/DDBJ databases">
        <title>Whole genome of Aphis craccivora.</title>
        <authorList>
            <person name="Voronova N.V."/>
            <person name="Shulinski R.S."/>
            <person name="Bandarenka Y.V."/>
            <person name="Zhorov D.G."/>
            <person name="Warner D."/>
        </authorList>
    </citation>
    <scope>NUCLEOTIDE SEQUENCE [LARGE SCALE GENOMIC DNA]</scope>
    <source>
        <strain evidence="4">180601</strain>
        <tissue evidence="4">Whole Body</tissue>
    </source>
</reference>
<keyword evidence="5" id="KW-1185">Reference proteome</keyword>
<feature type="domain" description="RRM" evidence="3">
    <location>
        <begin position="27"/>
        <end position="105"/>
    </location>
</feature>
<dbReference type="EMBL" id="VUJU01007151">
    <property type="protein sequence ID" value="KAF0746597.1"/>
    <property type="molecule type" value="Genomic_DNA"/>
</dbReference>
<dbReference type="GO" id="GO:0046983">
    <property type="term" value="F:protein dimerization activity"/>
    <property type="evidence" value="ECO:0007669"/>
    <property type="project" value="InterPro"/>
</dbReference>
<organism evidence="4 5">
    <name type="scientific">Aphis craccivora</name>
    <name type="common">Cowpea aphid</name>
    <dbReference type="NCBI Taxonomy" id="307492"/>
    <lineage>
        <taxon>Eukaryota</taxon>
        <taxon>Metazoa</taxon>
        <taxon>Ecdysozoa</taxon>
        <taxon>Arthropoda</taxon>
        <taxon>Hexapoda</taxon>
        <taxon>Insecta</taxon>
        <taxon>Pterygota</taxon>
        <taxon>Neoptera</taxon>
        <taxon>Paraneoptera</taxon>
        <taxon>Hemiptera</taxon>
        <taxon>Sternorrhyncha</taxon>
        <taxon>Aphidomorpha</taxon>
        <taxon>Aphidoidea</taxon>
        <taxon>Aphididae</taxon>
        <taxon>Aphidini</taxon>
        <taxon>Aphis</taxon>
        <taxon>Aphis</taxon>
    </lineage>
</organism>
<dbReference type="SUPFAM" id="SSF54928">
    <property type="entry name" value="RNA-binding domain, RBD"/>
    <property type="match status" value="1"/>
</dbReference>
<dbReference type="InterPro" id="IPR035979">
    <property type="entry name" value="RBD_domain_sf"/>
</dbReference>
<dbReference type="SMART" id="SM00360">
    <property type="entry name" value="RRM"/>
    <property type="match status" value="1"/>
</dbReference>
<dbReference type="InterPro" id="IPR012337">
    <property type="entry name" value="RNaseH-like_sf"/>
</dbReference>